<proteinExistence type="predicted"/>
<keyword evidence="5" id="KW-0503">Monooxygenase</keyword>
<evidence type="ECO:0000259" key="4">
    <source>
        <dbReference type="Pfam" id="PF01494"/>
    </source>
</evidence>
<dbReference type="SUPFAM" id="SSF51905">
    <property type="entry name" value="FAD/NAD(P)-binding domain"/>
    <property type="match status" value="1"/>
</dbReference>
<dbReference type="Pfam" id="PF21274">
    <property type="entry name" value="Rng_hyd_C"/>
    <property type="match status" value="1"/>
</dbReference>
<dbReference type="Pfam" id="PF01494">
    <property type="entry name" value="FAD_binding_3"/>
    <property type="match status" value="1"/>
</dbReference>
<feature type="domain" description="FAD-binding" evidence="4">
    <location>
        <begin position="7"/>
        <end position="335"/>
    </location>
</feature>
<reference evidence="6" key="1">
    <citation type="journal article" date="2019" name="Int. J. Syst. Evol. Microbiol.">
        <title>The Global Catalogue of Microorganisms (GCM) 10K type strain sequencing project: providing services to taxonomists for standard genome sequencing and annotation.</title>
        <authorList>
            <consortium name="The Broad Institute Genomics Platform"/>
            <consortium name="The Broad Institute Genome Sequencing Center for Infectious Disease"/>
            <person name="Wu L."/>
            <person name="Ma J."/>
        </authorList>
    </citation>
    <scope>NUCLEOTIDE SEQUENCE [LARGE SCALE GENOMIC DNA]</scope>
    <source>
        <strain evidence="6">JCM 17441</strain>
    </source>
</reference>
<dbReference type="Gene3D" id="3.30.70.2450">
    <property type="match status" value="1"/>
</dbReference>
<name>A0ABP8DI78_9ACTN</name>
<evidence type="ECO:0000256" key="3">
    <source>
        <dbReference type="ARBA" id="ARBA00022827"/>
    </source>
</evidence>
<dbReference type="PROSITE" id="PS51257">
    <property type="entry name" value="PROKAR_LIPOPROTEIN"/>
    <property type="match status" value="1"/>
</dbReference>
<evidence type="ECO:0000313" key="5">
    <source>
        <dbReference type="EMBL" id="GAA4256630.1"/>
    </source>
</evidence>
<evidence type="ECO:0000256" key="2">
    <source>
        <dbReference type="ARBA" id="ARBA00022630"/>
    </source>
</evidence>
<dbReference type="InterPro" id="IPR050641">
    <property type="entry name" value="RIFMO-like"/>
</dbReference>
<dbReference type="PANTHER" id="PTHR43004">
    <property type="entry name" value="TRK SYSTEM POTASSIUM UPTAKE PROTEIN"/>
    <property type="match status" value="1"/>
</dbReference>
<comment type="caution">
    <text evidence="5">The sequence shown here is derived from an EMBL/GenBank/DDBJ whole genome shotgun (WGS) entry which is preliminary data.</text>
</comment>
<accession>A0ABP8DI78</accession>
<evidence type="ECO:0000256" key="1">
    <source>
        <dbReference type="ARBA" id="ARBA00001974"/>
    </source>
</evidence>
<keyword evidence="5" id="KW-0560">Oxidoreductase</keyword>
<dbReference type="GO" id="GO:0004497">
    <property type="term" value="F:monooxygenase activity"/>
    <property type="evidence" value="ECO:0007669"/>
    <property type="project" value="UniProtKB-KW"/>
</dbReference>
<keyword evidence="3" id="KW-0274">FAD</keyword>
<protein>
    <submittedName>
        <fullName evidence="5">FAD-dependent monooxygenase</fullName>
    </submittedName>
</protein>
<sequence length="452" mass="48352">MGDDMERTEVVIAGGGPTGLMLACELRLAGIDVVVLDRAPGRSGESRAGGLHARSLEILEHRGIVERFLDAGRRVPAAHFSGLWLELSGLDTRYPFVLGLVQARIEALLERRAAELGAHVRWSSGVAALTQAETQVEVTTEAGGTIRADYVVGCDGGRSTVRRLAGIGFEGTDPTVTSMLADVELRDPPSGQIFQHRTPLGDYSVLQLEPGWHRLMTNQYDRVVPRDAPCDFDAFRAGFVAMSGADFGMHSPRWVSRYNDAARLATAYRSGRVLLAGDAAHIHWPAGGQGLNTGLQDAANLGWKLALAVRGQAGDALLDTYEAERRPVAERVLANTRAQTALSRPGAHVDALRATMTSLLGIDDANRRLATMVTGLDQGERATDVPLPAARAVLFGTAESLACAAPWSDRVDLVESDDAERLVRPDGYVAWSGGAALQESLSTWFGPASSRA</sequence>
<keyword evidence="6" id="KW-1185">Reference proteome</keyword>
<evidence type="ECO:0000313" key="6">
    <source>
        <dbReference type="Proteomes" id="UP001500620"/>
    </source>
</evidence>
<dbReference type="EMBL" id="BAABAT010000025">
    <property type="protein sequence ID" value="GAA4256630.1"/>
    <property type="molecule type" value="Genomic_DNA"/>
</dbReference>
<dbReference type="Gene3D" id="3.50.50.60">
    <property type="entry name" value="FAD/NAD(P)-binding domain"/>
    <property type="match status" value="1"/>
</dbReference>
<dbReference type="Gene3D" id="3.40.30.120">
    <property type="match status" value="1"/>
</dbReference>
<dbReference type="InterPro" id="IPR036188">
    <property type="entry name" value="FAD/NAD-bd_sf"/>
</dbReference>
<comment type="cofactor">
    <cofactor evidence="1">
        <name>FAD</name>
        <dbReference type="ChEBI" id="CHEBI:57692"/>
    </cofactor>
</comment>
<organism evidence="5 6">
    <name type="scientific">Dactylosporangium darangshiense</name>
    <dbReference type="NCBI Taxonomy" id="579108"/>
    <lineage>
        <taxon>Bacteria</taxon>
        <taxon>Bacillati</taxon>
        <taxon>Actinomycetota</taxon>
        <taxon>Actinomycetes</taxon>
        <taxon>Micromonosporales</taxon>
        <taxon>Micromonosporaceae</taxon>
        <taxon>Dactylosporangium</taxon>
    </lineage>
</organism>
<dbReference type="PANTHER" id="PTHR43004:SF19">
    <property type="entry name" value="BINDING MONOOXYGENASE, PUTATIVE (JCVI)-RELATED"/>
    <property type="match status" value="1"/>
</dbReference>
<dbReference type="InterPro" id="IPR002938">
    <property type="entry name" value="FAD-bd"/>
</dbReference>
<dbReference type="PRINTS" id="PR00420">
    <property type="entry name" value="RNGMNOXGNASE"/>
</dbReference>
<keyword evidence="2" id="KW-0285">Flavoprotein</keyword>
<gene>
    <name evidence="5" type="ORF">GCM10022255_070220</name>
</gene>
<dbReference type="Proteomes" id="UP001500620">
    <property type="component" value="Unassembled WGS sequence"/>
</dbReference>